<keyword evidence="1" id="KW-0732">Signal</keyword>
<evidence type="ECO:0000313" key="2">
    <source>
        <dbReference type="EMBL" id="KAF9874782.1"/>
    </source>
</evidence>
<dbReference type="OrthoDB" id="3712072at2759"/>
<dbReference type="RefSeq" id="XP_038744243.1">
    <property type="nucleotide sequence ID" value="XM_038890635.1"/>
</dbReference>
<accession>A0A9P6I0M7</accession>
<dbReference type="AlphaFoldDB" id="A0A9P6I0M7"/>
<dbReference type="Proteomes" id="UP000781932">
    <property type="component" value="Unassembled WGS sequence"/>
</dbReference>
<gene>
    <name evidence="2" type="ORF">CkaCkLH20_07919</name>
</gene>
<sequence length="119" mass="12815">MKNAAIYAATLFLSSALALPSAGNVGSGSSVAARDVVKFNQYKTLDDCKNDRDILYHAAPVSARCYDIDDATGAFFYNSAGFTQVHLYNNKGCTGDDQKLPIYGGLCMEKGGKNSIKMW</sequence>
<reference evidence="2" key="2">
    <citation type="submission" date="2020-11" db="EMBL/GenBank/DDBJ databases">
        <title>Whole genome sequencing of Colletotrichum sp.</title>
        <authorList>
            <person name="Li H."/>
        </authorList>
    </citation>
    <scope>NUCLEOTIDE SEQUENCE</scope>
    <source>
        <strain evidence="2">CkLH20</strain>
    </source>
</reference>
<comment type="caution">
    <text evidence="2">The sequence shown here is derived from an EMBL/GenBank/DDBJ whole genome shotgun (WGS) entry which is preliminary data.</text>
</comment>
<evidence type="ECO:0000256" key="1">
    <source>
        <dbReference type="SAM" id="SignalP"/>
    </source>
</evidence>
<proteinExistence type="predicted"/>
<evidence type="ECO:0000313" key="3">
    <source>
        <dbReference type="Proteomes" id="UP000781932"/>
    </source>
</evidence>
<reference evidence="2" key="1">
    <citation type="submission" date="2020-03" db="EMBL/GenBank/DDBJ databases">
        <authorList>
            <person name="He L."/>
        </authorList>
    </citation>
    <scope>NUCLEOTIDE SEQUENCE</scope>
    <source>
        <strain evidence="2">CkLH20</strain>
    </source>
</reference>
<keyword evidence="3" id="KW-1185">Reference proteome</keyword>
<dbReference type="GeneID" id="62163709"/>
<organism evidence="2 3">
    <name type="scientific">Colletotrichum karsti</name>
    <dbReference type="NCBI Taxonomy" id="1095194"/>
    <lineage>
        <taxon>Eukaryota</taxon>
        <taxon>Fungi</taxon>
        <taxon>Dikarya</taxon>
        <taxon>Ascomycota</taxon>
        <taxon>Pezizomycotina</taxon>
        <taxon>Sordariomycetes</taxon>
        <taxon>Hypocreomycetidae</taxon>
        <taxon>Glomerellales</taxon>
        <taxon>Glomerellaceae</taxon>
        <taxon>Colletotrichum</taxon>
        <taxon>Colletotrichum boninense species complex</taxon>
    </lineage>
</organism>
<name>A0A9P6I0M7_9PEZI</name>
<dbReference type="EMBL" id="JAATWM020000025">
    <property type="protein sequence ID" value="KAF9874782.1"/>
    <property type="molecule type" value="Genomic_DNA"/>
</dbReference>
<feature type="signal peptide" evidence="1">
    <location>
        <begin position="1"/>
        <end position="18"/>
    </location>
</feature>
<feature type="chain" id="PRO_5040253807" evidence="1">
    <location>
        <begin position="19"/>
        <end position="119"/>
    </location>
</feature>
<protein>
    <submittedName>
        <fullName evidence="2">Uncharacterized protein</fullName>
    </submittedName>
</protein>